<dbReference type="EC" id="3.4.11.18" evidence="9"/>
<dbReference type="GO" id="GO:0046872">
    <property type="term" value="F:metal ion binding"/>
    <property type="evidence" value="ECO:0007669"/>
    <property type="project" value="UniProtKB-UniRule"/>
</dbReference>
<organism evidence="13 14">
    <name type="scientific">Rhizophlyctis rosea</name>
    <dbReference type="NCBI Taxonomy" id="64517"/>
    <lineage>
        <taxon>Eukaryota</taxon>
        <taxon>Fungi</taxon>
        <taxon>Fungi incertae sedis</taxon>
        <taxon>Chytridiomycota</taxon>
        <taxon>Chytridiomycota incertae sedis</taxon>
        <taxon>Chytridiomycetes</taxon>
        <taxon>Rhizophlyctidales</taxon>
        <taxon>Rhizophlyctidaceae</taxon>
        <taxon>Rhizophlyctis</taxon>
    </lineage>
</organism>
<comment type="subcellular location">
    <subcellularLocation>
        <location evidence="9">Cytoplasm</location>
    </subcellularLocation>
</comment>
<keyword evidence="6 9" id="KW-0645">Protease</keyword>
<evidence type="ECO:0000256" key="6">
    <source>
        <dbReference type="ARBA" id="ARBA00022670"/>
    </source>
</evidence>
<feature type="compositionally biased region" description="Basic and acidic residues" evidence="11">
    <location>
        <begin position="81"/>
        <end position="93"/>
    </location>
</feature>
<feature type="binding site" evidence="9">
    <location>
        <position position="477"/>
    </location>
    <ligand>
        <name>a divalent metal cation</name>
        <dbReference type="ChEBI" id="CHEBI:60240"/>
        <label>1</label>
    </ligand>
</feature>
<sequence>MIKMTPKPKELVIPDNLKYEAKVDPSLDLATPEPVRKTKNKKKSAAFGASTLQTSAGEDTDDAAADVVLATISVAGTNDRQGGEEVREDEKENAAGVESEAVKQKKKKKKPKKKAVAADGSVTTGVPSEKVSTAQTEPPTIPVAKFFPNNVFPEGELHEYKDDNTYRTTSEELRALERMSFDQYNDLRKAAEVHRQVRAYAKKAIKPGMSMIEIADLIENGVRTLIEEKGLEAGIAFPTGLSRNHIAAHYTPNPGDKTVLEYDDVLKVDIGTHVHGRIIDSAMTLSFNPQYDPLLEAVKAATNAGIKEAGIDVRLRDVGATIQEVMESYEVEINGKTYQVKAIRGLQGHSIGPYQVHADKQVPITRGGNAQKMEEGELYAIETFGSTGKGMVHDSGECSHFARNPDVQFAPLRLPRAKQLLHTIEKNFGTLAWCPRYLERIGEERYLMALTNLVNAGLVNDYPPLADIKGSYTSQWEHSILLRPTCKEVLSRGDDY</sequence>
<evidence type="ECO:0000256" key="4">
    <source>
        <dbReference type="ARBA" id="ARBA00022438"/>
    </source>
</evidence>
<feature type="binding site" evidence="9">
    <location>
        <position position="477"/>
    </location>
    <ligand>
        <name>a divalent metal cation</name>
        <dbReference type="ChEBI" id="CHEBI:60240"/>
        <label>2</label>
        <note>catalytic</note>
    </ligand>
</feature>
<keyword evidence="14" id="KW-1185">Reference proteome</keyword>
<feature type="domain" description="Peptidase M24" evidence="12">
    <location>
        <begin position="187"/>
        <end position="385"/>
    </location>
</feature>
<comment type="function">
    <text evidence="9 10">Cotranslationally removes the N-terminal methionine from nascent proteins. The N-terminal methionine is often cleaved when the second residue in the primary sequence is small and uncharged (Met-Ala-, Cys, Gly, Pro, Ser, Thr, or Val).</text>
</comment>
<dbReference type="InterPro" id="IPR001714">
    <property type="entry name" value="Pept_M24_MAP"/>
</dbReference>
<comment type="similarity">
    <text evidence="9">Belongs to the peptidase M24A family. Methionine aminopeptidase eukaryotic type 2 subfamily.</text>
</comment>
<dbReference type="SUPFAM" id="SSF46785">
    <property type="entry name" value="Winged helix' DNA-binding domain"/>
    <property type="match status" value="1"/>
</dbReference>
<dbReference type="AlphaFoldDB" id="A0AAD5SH54"/>
<dbReference type="Gene3D" id="3.90.230.10">
    <property type="entry name" value="Creatinase/methionine aminopeptidase superfamily"/>
    <property type="match status" value="1"/>
</dbReference>
<evidence type="ECO:0000256" key="10">
    <source>
        <dbReference type="RuleBase" id="RU003653"/>
    </source>
</evidence>
<feature type="binding site" evidence="9">
    <location>
        <position position="349"/>
    </location>
    <ligand>
        <name>a divalent metal cation</name>
        <dbReference type="ChEBI" id="CHEBI:60240"/>
        <label>2</label>
        <note>catalytic</note>
    </ligand>
</feature>
<dbReference type="InterPro" id="IPR036005">
    <property type="entry name" value="Creatinase/aminopeptidase-like"/>
</dbReference>
<dbReference type="GO" id="GO:0005737">
    <property type="term" value="C:cytoplasm"/>
    <property type="evidence" value="ECO:0007669"/>
    <property type="project" value="UniProtKB-SubCell"/>
</dbReference>
<evidence type="ECO:0000313" key="13">
    <source>
        <dbReference type="EMBL" id="KAJ3054711.1"/>
    </source>
</evidence>
<feature type="region of interest" description="Disordered" evidence="11">
    <location>
        <begin position="76"/>
        <end position="142"/>
    </location>
</feature>
<dbReference type="GO" id="GO:0070006">
    <property type="term" value="F:metalloaminopeptidase activity"/>
    <property type="evidence" value="ECO:0007669"/>
    <property type="project" value="UniProtKB-UniRule"/>
</dbReference>
<dbReference type="InterPro" id="IPR002468">
    <property type="entry name" value="Pept_M24A_MAP2"/>
</dbReference>
<dbReference type="InterPro" id="IPR000994">
    <property type="entry name" value="Pept_M24"/>
</dbReference>
<comment type="cofactor">
    <cofactor evidence="3">
        <name>Fe(2+)</name>
        <dbReference type="ChEBI" id="CHEBI:29033"/>
    </cofactor>
</comment>
<evidence type="ECO:0000256" key="3">
    <source>
        <dbReference type="ARBA" id="ARBA00001954"/>
    </source>
</evidence>
<feature type="binding site" evidence="9">
    <location>
        <position position="280"/>
    </location>
    <ligand>
        <name>a divalent metal cation</name>
        <dbReference type="ChEBI" id="CHEBI:60240"/>
        <label>2</label>
        <note>catalytic</note>
    </ligand>
</feature>
<evidence type="ECO:0000256" key="8">
    <source>
        <dbReference type="ARBA" id="ARBA00022801"/>
    </source>
</evidence>
<dbReference type="PANTHER" id="PTHR45777">
    <property type="entry name" value="METHIONINE AMINOPEPTIDASE 2"/>
    <property type="match status" value="1"/>
</dbReference>
<evidence type="ECO:0000256" key="11">
    <source>
        <dbReference type="SAM" id="MobiDB-lite"/>
    </source>
</evidence>
<dbReference type="Gene3D" id="1.10.10.10">
    <property type="entry name" value="Winged helix-like DNA-binding domain superfamily/Winged helix DNA-binding domain"/>
    <property type="match status" value="1"/>
</dbReference>
<reference evidence="13" key="1">
    <citation type="submission" date="2020-05" db="EMBL/GenBank/DDBJ databases">
        <title>Phylogenomic resolution of chytrid fungi.</title>
        <authorList>
            <person name="Stajich J.E."/>
            <person name="Amses K."/>
            <person name="Simmons R."/>
            <person name="Seto K."/>
            <person name="Myers J."/>
            <person name="Bonds A."/>
            <person name="Quandt C.A."/>
            <person name="Barry K."/>
            <person name="Liu P."/>
            <person name="Grigoriev I."/>
            <person name="Longcore J.E."/>
            <person name="James T.Y."/>
        </authorList>
    </citation>
    <scope>NUCLEOTIDE SEQUENCE</scope>
    <source>
        <strain evidence="13">JEL0318</strain>
    </source>
</reference>
<evidence type="ECO:0000256" key="2">
    <source>
        <dbReference type="ARBA" id="ARBA00001936"/>
    </source>
</evidence>
<feature type="binding site" evidence="9">
    <location>
        <position position="382"/>
    </location>
    <ligand>
        <name>a divalent metal cation</name>
        <dbReference type="ChEBI" id="CHEBI:60240"/>
        <label>2</label>
        <note>catalytic</note>
    </ligand>
</feature>
<dbReference type="EMBL" id="JADGJD010000120">
    <property type="protein sequence ID" value="KAJ3054711.1"/>
    <property type="molecule type" value="Genomic_DNA"/>
</dbReference>
<accession>A0AAD5SH54</accession>
<proteinExistence type="inferred from homology"/>
<feature type="binding site" evidence="9">
    <location>
        <position position="249"/>
    </location>
    <ligand>
        <name>substrate</name>
    </ligand>
</feature>
<dbReference type="CDD" id="cd01088">
    <property type="entry name" value="MetAP2"/>
    <property type="match status" value="1"/>
</dbReference>
<comment type="cofactor">
    <cofactor evidence="2">
        <name>Mn(2+)</name>
        <dbReference type="ChEBI" id="CHEBI:29035"/>
    </cofactor>
</comment>
<keyword evidence="8 9" id="KW-0378">Hydrolase</keyword>
<feature type="compositionally biased region" description="Polar residues" evidence="11">
    <location>
        <begin position="121"/>
        <end position="138"/>
    </location>
</feature>
<feature type="compositionally biased region" description="Basic residues" evidence="11">
    <location>
        <begin position="104"/>
        <end position="115"/>
    </location>
</feature>
<evidence type="ECO:0000256" key="9">
    <source>
        <dbReference type="HAMAP-Rule" id="MF_03175"/>
    </source>
</evidence>
<feature type="binding site" evidence="9">
    <location>
        <position position="280"/>
    </location>
    <ligand>
        <name>a divalent metal cation</name>
        <dbReference type="ChEBI" id="CHEBI:60240"/>
        <label>1</label>
    </ligand>
</feature>
<evidence type="ECO:0000313" key="14">
    <source>
        <dbReference type="Proteomes" id="UP001212841"/>
    </source>
</evidence>
<evidence type="ECO:0000259" key="12">
    <source>
        <dbReference type="Pfam" id="PF00557"/>
    </source>
</evidence>
<dbReference type="PANTHER" id="PTHR45777:SF2">
    <property type="entry name" value="METHIONINE AMINOPEPTIDASE 2"/>
    <property type="match status" value="1"/>
</dbReference>
<comment type="cofactor">
    <cofactor evidence="9">
        <name>Co(2+)</name>
        <dbReference type="ChEBI" id="CHEBI:48828"/>
    </cofactor>
    <cofactor evidence="9">
        <name>Zn(2+)</name>
        <dbReference type="ChEBI" id="CHEBI:29105"/>
    </cofactor>
    <cofactor evidence="9">
        <name>Mn(2+)</name>
        <dbReference type="ChEBI" id="CHEBI:29035"/>
    </cofactor>
    <cofactor evidence="9">
        <name>Fe(2+)</name>
        <dbReference type="ChEBI" id="CHEBI:29033"/>
    </cofactor>
    <text evidence="9">Binds 2 divalent metal cations per subunit. Has a high-affinity and a low affinity metal-binding site. The true nature of the physiological cofactor is under debate. The enzyme is active with cobalt, zinc, manganese or divalent iron ions. Most likely, methionine aminopeptidases function as mononuclear Fe(2+)-metalloproteases under physiological conditions, and the catalytically relevant metal-binding site has been assigned to the histidine-containing high-affinity site.</text>
</comment>
<dbReference type="InterPro" id="IPR050247">
    <property type="entry name" value="Met_Aminopeptidase_Type2"/>
</dbReference>
<keyword evidence="5 9" id="KW-0963">Cytoplasm</keyword>
<dbReference type="GO" id="GO:0004239">
    <property type="term" value="F:initiator methionyl aminopeptidase activity"/>
    <property type="evidence" value="ECO:0007669"/>
    <property type="project" value="UniProtKB-UniRule"/>
</dbReference>
<dbReference type="InterPro" id="IPR036390">
    <property type="entry name" value="WH_DNA-bd_sf"/>
</dbReference>
<evidence type="ECO:0000256" key="1">
    <source>
        <dbReference type="ARBA" id="ARBA00000294"/>
    </source>
</evidence>
<dbReference type="Pfam" id="PF00557">
    <property type="entry name" value="Peptidase_M24"/>
    <property type="match status" value="1"/>
</dbReference>
<evidence type="ECO:0000256" key="5">
    <source>
        <dbReference type="ARBA" id="ARBA00022490"/>
    </source>
</evidence>
<feature type="binding site" evidence="9">
    <location>
        <position position="357"/>
    </location>
    <ligand>
        <name>substrate</name>
    </ligand>
</feature>
<comment type="catalytic activity">
    <reaction evidence="1 9 10">
        <text>Release of N-terminal amino acids, preferentially methionine, from peptides and arylamides.</text>
        <dbReference type="EC" id="3.4.11.18"/>
    </reaction>
</comment>
<dbReference type="GO" id="GO:0006508">
    <property type="term" value="P:proteolysis"/>
    <property type="evidence" value="ECO:0007669"/>
    <property type="project" value="UniProtKB-KW"/>
</dbReference>
<name>A0AAD5SH54_9FUNG</name>
<keyword evidence="7 9" id="KW-0479">Metal-binding</keyword>
<comment type="caution">
    <text evidence="13">The sequence shown here is derived from an EMBL/GenBank/DDBJ whole genome shotgun (WGS) entry which is preliminary data.</text>
</comment>
<dbReference type="Proteomes" id="UP001212841">
    <property type="component" value="Unassembled WGS sequence"/>
</dbReference>
<dbReference type="SUPFAM" id="SSF55920">
    <property type="entry name" value="Creatinase/aminopeptidase"/>
    <property type="match status" value="1"/>
</dbReference>
<gene>
    <name evidence="13" type="primary">MAP2B</name>
    <name evidence="13" type="ORF">HK097_001054</name>
</gene>
<keyword evidence="4 9" id="KW-0031">Aminopeptidase</keyword>
<dbReference type="PRINTS" id="PR00599">
    <property type="entry name" value="MAPEPTIDASE"/>
</dbReference>
<feature type="binding site" evidence="9">
    <location>
        <position position="269"/>
    </location>
    <ligand>
        <name>a divalent metal cation</name>
        <dbReference type="ChEBI" id="CHEBI:60240"/>
        <label>1</label>
    </ligand>
</feature>
<dbReference type="InterPro" id="IPR036388">
    <property type="entry name" value="WH-like_DNA-bd_sf"/>
</dbReference>
<dbReference type="HAMAP" id="MF_03175">
    <property type="entry name" value="MetAP_2_euk"/>
    <property type="match status" value="1"/>
</dbReference>
<feature type="region of interest" description="Disordered" evidence="11">
    <location>
        <begin position="30"/>
        <end position="58"/>
    </location>
</feature>
<dbReference type="NCBIfam" id="TIGR00501">
    <property type="entry name" value="met_pdase_II"/>
    <property type="match status" value="1"/>
</dbReference>
<evidence type="ECO:0000256" key="7">
    <source>
        <dbReference type="ARBA" id="ARBA00022723"/>
    </source>
</evidence>
<protein>
    <recommendedName>
        <fullName evidence="9">Methionine aminopeptidase 2</fullName>
        <shortName evidence="9">MAP 2</shortName>
        <shortName evidence="9">MetAP 2</shortName>
        <ecNumber evidence="9">3.4.11.18</ecNumber>
    </recommendedName>
    <alternativeName>
        <fullName evidence="9">Peptidase M</fullName>
    </alternativeName>
</protein>